<dbReference type="PANTHER" id="PTHR43673">
    <property type="entry name" value="NAD(P)H NITROREDUCTASE YDGI-RELATED"/>
    <property type="match status" value="1"/>
</dbReference>
<keyword evidence="6" id="KW-0560">Oxidoreductase</keyword>
<dbReference type="AlphaFoldDB" id="G5H649"/>
<dbReference type="InterPro" id="IPR017900">
    <property type="entry name" value="4Fe4S_Fe_S_CS"/>
</dbReference>
<dbReference type="Gene3D" id="3.30.70.20">
    <property type="match status" value="2"/>
</dbReference>
<evidence type="ECO:0000256" key="1">
    <source>
        <dbReference type="ARBA" id="ARBA00001917"/>
    </source>
</evidence>
<dbReference type="eggNOG" id="COG0778">
    <property type="taxonomic scope" value="Bacteria"/>
</dbReference>
<evidence type="ECO:0000256" key="5">
    <source>
        <dbReference type="ARBA" id="ARBA00022723"/>
    </source>
</evidence>
<dbReference type="SUPFAM" id="SSF54862">
    <property type="entry name" value="4Fe-4S ferredoxins"/>
    <property type="match status" value="1"/>
</dbReference>
<dbReference type="InterPro" id="IPR000415">
    <property type="entry name" value="Nitroreductase-like"/>
</dbReference>
<evidence type="ECO:0000256" key="9">
    <source>
        <dbReference type="SAM" id="MobiDB-lite"/>
    </source>
</evidence>
<evidence type="ECO:0000256" key="3">
    <source>
        <dbReference type="ARBA" id="ARBA00022630"/>
    </source>
</evidence>
<keyword evidence="12" id="KW-1185">Reference proteome</keyword>
<evidence type="ECO:0000313" key="11">
    <source>
        <dbReference type="EMBL" id="EHB93143.1"/>
    </source>
</evidence>
<dbReference type="STRING" id="742725.HMPREF9450_00409"/>
<comment type="similarity">
    <text evidence="2">Belongs to the nitroreductase family.</text>
</comment>
<evidence type="ECO:0000256" key="7">
    <source>
        <dbReference type="ARBA" id="ARBA00023004"/>
    </source>
</evidence>
<feature type="domain" description="4Fe-4S ferredoxin-type" evidence="10">
    <location>
        <begin position="3"/>
        <end position="32"/>
    </location>
</feature>
<dbReference type="eggNOG" id="COG1145">
    <property type="taxonomic scope" value="Bacteria"/>
</dbReference>
<dbReference type="PANTHER" id="PTHR43673:SF2">
    <property type="entry name" value="NITROREDUCTASE"/>
    <property type="match status" value="1"/>
</dbReference>
<keyword evidence="7" id="KW-0408">Iron</keyword>
<comment type="caution">
    <text evidence="11">The sequence shown here is derived from an EMBL/GenBank/DDBJ whole genome shotgun (WGS) entry which is preliminary data.</text>
</comment>
<dbReference type="Pfam" id="PF12838">
    <property type="entry name" value="Fer4_7"/>
    <property type="match status" value="1"/>
</dbReference>
<evidence type="ECO:0000313" key="12">
    <source>
        <dbReference type="Proteomes" id="UP000006008"/>
    </source>
</evidence>
<keyword evidence="8" id="KW-0411">Iron-sulfur</keyword>
<dbReference type="InterPro" id="IPR029479">
    <property type="entry name" value="Nitroreductase"/>
</dbReference>
<dbReference type="EMBL" id="ADLD01000004">
    <property type="protein sequence ID" value="EHB93143.1"/>
    <property type="molecule type" value="Genomic_DNA"/>
</dbReference>
<reference evidence="11 12" key="1">
    <citation type="submission" date="2011-08" db="EMBL/GenBank/DDBJ databases">
        <title>The Genome Sequence of Alistipes indistinctus YIT 12060.</title>
        <authorList>
            <consortium name="The Broad Institute Genome Sequencing Platform"/>
            <person name="Earl A."/>
            <person name="Ward D."/>
            <person name="Feldgarden M."/>
            <person name="Gevers D."/>
            <person name="Morotomi M."/>
            <person name="Young S.K."/>
            <person name="Zeng Q."/>
            <person name="Gargeya S."/>
            <person name="Fitzgerald M."/>
            <person name="Haas B."/>
            <person name="Abouelleil A."/>
            <person name="Alvarado L."/>
            <person name="Arachchi H.M."/>
            <person name="Berlin A."/>
            <person name="Brown A."/>
            <person name="Chapman S.B."/>
            <person name="Chen Z."/>
            <person name="Dunbar C."/>
            <person name="Freedman E."/>
            <person name="Gearin G."/>
            <person name="Gellesch M."/>
            <person name="Goldberg J."/>
            <person name="Griggs A."/>
            <person name="Gujja S."/>
            <person name="Heiman D."/>
            <person name="Howarth C."/>
            <person name="Larson L."/>
            <person name="Lui A."/>
            <person name="MacDonald P.J.P."/>
            <person name="Montmayeur A."/>
            <person name="Murphy C."/>
            <person name="Neiman D."/>
            <person name="Pearson M."/>
            <person name="Priest M."/>
            <person name="Roberts A."/>
            <person name="Saif S."/>
            <person name="Shea T."/>
            <person name="Shenoy N."/>
            <person name="Sisk P."/>
            <person name="Stolte C."/>
            <person name="Sykes S."/>
            <person name="Wortman J."/>
            <person name="Nusbaum C."/>
            <person name="Birren B."/>
        </authorList>
    </citation>
    <scope>NUCLEOTIDE SEQUENCE [LARGE SCALE GENOMIC DNA]</scope>
    <source>
        <strain evidence="11 12">YIT 12060</strain>
    </source>
</reference>
<feature type="region of interest" description="Disordered" evidence="9">
    <location>
        <begin position="30"/>
        <end position="59"/>
    </location>
</feature>
<sequence>MEITLAIDTATCIRCGKCVRVCPSGIFTQQKPDGNTESRTTGTPAGNDQENTPASSSKNRFEIRIVNPETCIVCGHCVAACPTGSVEHGDFPAGKVHKIDYGQLPTPEQVLLLCKARRSNRAITSKPVPPEKLGLILEAAHRAPTASNSQSVSFTVVTDPKKLLEVSDFTIRTFDKVRAKLQNPLLKPVLKPLLPGLYRYVPVFERLKRNHLAGNDPILRHATALIFIHTPASHRFGAADANLAYQNGSLMAESLGISQVYMGFVLSALQQDPKSLARTLGIEGRIHAVMALGVPAFRYPNYIDRKEVQVQQI</sequence>
<evidence type="ECO:0000256" key="4">
    <source>
        <dbReference type="ARBA" id="ARBA00022643"/>
    </source>
</evidence>
<dbReference type="RefSeq" id="WP_009133215.1">
    <property type="nucleotide sequence ID" value="NZ_CP102250.1"/>
</dbReference>
<dbReference type="Gene3D" id="3.40.109.10">
    <property type="entry name" value="NADH Oxidase"/>
    <property type="match status" value="1"/>
</dbReference>
<evidence type="ECO:0000259" key="10">
    <source>
        <dbReference type="PROSITE" id="PS51379"/>
    </source>
</evidence>
<feature type="compositionally biased region" description="Polar residues" evidence="9">
    <location>
        <begin position="30"/>
        <end position="58"/>
    </location>
</feature>
<dbReference type="GO" id="GO:0016491">
    <property type="term" value="F:oxidoreductase activity"/>
    <property type="evidence" value="ECO:0007669"/>
    <property type="project" value="UniProtKB-KW"/>
</dbReference>
<gene>
    <name evidence="11" type="ORF">HMPREF9450_00409</name>
</gene>
<dbReference type="HOGENOM" id="CLU_070764_2_0_10"/>
<evidence type="ECO:0000256" key="6">
    <source>
        <dbReference type="ARBA" id="ARBA00023002"/>
    </source>
</evidence>
<accession>G5H649</accession>
<protein>
    <recommendedName>
        <fullName evidence="10">4Fe-4S ferredoxin-type domain-containing protein</fullName>
    </recommendedName>
</protein>
<dbReference type="GO" id="GO:0051536">
    <property type="term" value="F:iron-sulfur cluster binding"/>
    <property type="evidence" value="ECO:0007669"/>
    <property type="project" value="UniProtKB-KW"/>
</dbReference>
<proteinExistence type="inferred from homology"/>
<dbReference type="InterPro" id="IPR017896">
    <property type="entry name" value="4Fe4S_Fe-S-bd"/>
</dbReference>
<keyword evidence="4" id="KW-0288">FMN</keyword>
<dbReference type="GO" id="GO:0046872">
    <property type="term" value="F:metal ion binding"/>
    <property type="evidence" value="ECO:0007669"/>
    <property type="project" value="UniProtKB-KW"/>
</dbReference>
<comment type="cofactor">
    <cofactor evidence="1">
        <name>FMN</name>
        <dbReference type="ChEBI" id="CHEBI:58210"/>
    </cofactor>
</comment>
<keyword evidence="5" id="KW-0479">Metal-binding</keyword>
<evidence type="ECO:0000256" key="2">
    <source>
        <dbReference type="ARBA" id="ARBA00007118"/>
    </source>
</evidence>
<name>G5H649_9BACT</name>
<dbReference type="Pfam" id="PF00881">
    <property type="entry name" value="Nitroreductase"/>
    <property type="match status" value="1"/>
</dbReference>
<keyword evidence="3" id="KW-0285">Flavoprotein</keyword>
<dbReference type="PATRIC" id="fig|742725.3.peg.453"/>
<organism evidence="11 12">
    <name type="scientific">Alistipes indistinctus YIT 12060</name>
    <dbReference type="NCBI Taxonomy" id="742725"/>
    <lineage>
        <taxon>Bacteria</taxon>
        <taxon>Pseudomonadati</taxon>
        <taxon>Bacteroidota</taxon>
        <taxon>Bacteroidia</taxon>
        <taxon>Bacteroidales</taxon>
        <taxon>Rikenellaceae</taxon>
        <taxon>Alistipes</taxon>
    </lineage>
</organism>
<feature type="domain" description="4Fe-4S ferredoxin-type" evidence="10">
    <location>
        <begin position="61"/>
        <end position="91"/>
    </location>
</feature>
<dbReference type="Proteomes" id="UP000006008">
    <property type="component" value="Unassembled WGS sequence"/>
</dbReference>
<dbReference type="GeneID" id="92816830"/>
<dbReference type="SUPFAM" id="SSF55469">
    <property type="entry name" value="FMN-dependent nitroreductase-like"/>
    <property type="match status" value="1"/>
</dbReference>
<dbReference type="PROSITE" id="PS00198">
    <property type="entry name" value="4FE4S_FER_1"/>
    <property type="match status" value="1"/>
</dbReference>
<evidence type="ECO:0000256" key="8">
    <source>
        <dbReference type="ARBA" id="ARBA00023014"/>
    </source>
</evidence>
<dbReference type="PROSITE" id="PS51379">
    <property type="entry name" value="4FE4S_FER_2"/>
    <property type="match status" value="2"/>
</dbReference>